<evidence type="ECO:0000259" key="4">
    <source>
        <dbReference type="Pfam" id="PF00588"/>
    </source>
</evidence>
<feature type="region of interest" description="Disordered" evidence="3">
    <location>
        <begin position="197"/>
        <end position="271"/>
    </location>
</feature>
<evidence type="ECO:0000256" key="3">
    <source>
        <dbReference type="SAM" id="MobiDB-lite"/>
    </source>
</evidence>
<reference evidence="5" key="1">
    <citation type="submission" date="2021-02" db="EMBL/GenBank/DDBJ databases">
        <authorList>
            <person name="Dougan E. K."/>
            <person name="Rhodes N."/>
            <person name="Thang M."/>
            <person name="Chan C."/>
        </authorList>
    </citation>
    <scope>NUCLEOTIDE SEQUENCE</scope>
</reference>
<dbReference type="EMBL" id="CAJNNV010031546">
    <property type="protein sequence ID" value="CAE8636767.1"/>
    <property type="molecule type" value="Genomic_DNA"/>
</dbReference>
<keyword evidence="2" id="KW-0808">Transferase</keyword>
<dbReference type="InterPro" id="IPR001537">
    <property type="entry name" value="SpoU_MeTrfase"/>
</dbReference>
<dbReference type="GO" id="GO:0032259">
    <property type="term" value="P:methylation"/>
    <property type="evidence" value="ECO:0007669"/>
    <property type="project" value="UniProtKB-KW"/>
</dbReference>
<dbReference type="InterPro" id="IPR029028">
    <property type="entry name" value="Alpha/beta_knot_MTases"/>
</dbReference>
<evidence type="ECO:0000313" key="6">
    <source>
        <dbReference type="Proteomes" id="UP000654075"/>
    </source>
</evidence>
<evidence type="ECO:0000313" key="5">
    <source>
        <dbReference type="EMBL" id="CAE8636767.1"/>
    </source>
</evidence>
<dbReference type="OrthoDB" id="270651at2759"/>
<feature type="domain" description="tRNA/rRNA methyltransferase SpoU type" evidence="4">
    <location>
        <begin position="41"/>
        <end position="181"/>
    </location>
</feature>
<sequence>MECDGEVDRDGDELPVVDDSVGIPLQPAGSTSENAGGSYCYLILFNLNKRNNLGAILRSAAAFGVRLVVLVGRQGFKAFCKKSGQGAVPIENAPNVGAAVAALKARHPAGDLKVCGVEILPQASSLHTSPFSGPTALMVGNERGGLNREQIDQCDSFVYIPQFGAGVGSLNVACACSIVLYQFSSWANGPGQVGLGFPEDQRPAMAKPHGAGSFPVSGPRPLPPAVTTGGGEEIKEQASSGSAAQGDHDDGSGGGEALPVPEANRTKSKCA</sequence>
<dbReference type="SUPFAM" id="SSF75217">
    <property type="entry name" value="alpha/beta knot"/>
    <property type="match status" value="1"/>
</dbReference>
<keyword evidence="6" id="KW-1185">Reference proteome</keyword>
<dbReference type="Gene3D" id="3.40.1280.10">
    <property type="match status" value="1"/>
</dbReference>
<dbReference type="InterPro" id="IPR029026">
    <property type="entry name" value="tRNA_m1G_MTases_N"/>
</dbReference>
<dbReference type="GO" id="GO:0003723">
    <property type="term" value="F:RNA binding"/>
    <property type="evidence" value="ECO:0007669"/>
    <property type="project" value="InterPro"/>
</dbReference>
<evidence type="ECO:0000256" key="2">
    <source>
        <dbReference type="ARBA" id="ARBA00022679"/>
    </source>
</evidence>
<organism evidence="5 6">
    <name type="scientific">Polarella glacialis</name>
    <name type="common">Dinoflagellate</name>
    <dbReference type="NCBI Taxonomy" id="89957"/>
    <lineage>
        <taxon>Eukaryota</taxon>
        <taxon>Sar</taxon>
        <taxon>Alveolata</taxon>
        <taxon>Dinophyceae</taxon>
        <taxon>Suessiales</taxon>
        <taxon>Suessiaceae</taxon>
        <taxon>Polarella</taxon>
    </lineage>
</organism>
<evidence type="ECO:0000256" key="1">
    <source>
        <dbReference type="ARBA" id="ARBA00022603"/>
    </source>
</evidence>
<dbReference type="Pfam" id="PF00588">
    <property type="entry name" value="SpoU_methylase"/>
    <property type="match status" value="1"/>
</dbReference>
<protein>
    <recommendedName>
        <fullName evidence="4">tRNA/rRNA methyltransferase SpoU type domain-containing protein</fullName>
    </recommendedName>
</protein>
<name>A0A813HH16_POLGL</name>
<dbReference type="InterPro" id="IPR051259">
    <property type="entry name" value="rRNA_Methyltransferase"/>
</dbReference>
<dbReference type="AlphaFoldDB" id="A0A813HH16"/>
<dbReference type="PANTHER" id="PTHR43191:SF7">
    <property type="entry name" value="OBP33PEP LIKE PROTEIN"/>
    <property type="match status" value="1"/>
</dbReference>
<comment type="caution">
    <text evidence="5">The sequence shown here is derived from an EMBL/GenBank/DDBJ whole genome shotgun (WGS) entry which is preliminary data.</text>
</comment>
<keyword evidence="1" id="KW-0489">Methyltransferase</keyword>
<dbReference type="GO" id="GO:0008173">
    <property type="term" value="F:RNA methyltransferase activity"/>
    <property type="evidence" value="ECO:0007669"/>
    <property type="project" value="InterPro"/>
</dbReference>
<dbReference type="Proteomes" id="UP000654075">
    <property type="component" value="Unassembled WGS sequence"/>
</dbReference>
<dbReference type="PANTHER" id="PTHR43191">
    <property type="entry name" value="RRNA METHYLTRANSFERASE 3"/>
    <property type="match status" value="1"/>
</dbReference>
<dbReference type="GO" id="GO:0006396">
    <property type="term" value="P:RNA processing"/>
    <property type="evidence" value="ECO:0007669"/>
    <property type="project" value="InterPro"/>
</dbReference>
<gene>
    <name evidence="5" type="ORF">PGLA1383_LOCUS52174</name>
</gene>
<proteinExistence type="predicted"/>
<accession>A0A813HH16</accession>